<name>A0ABQ6A7X7_9PROT</name>
<keyword evidence="3" id="KW-1185">Reference proteome</keyword>
<dbReference type="EMBL" id="BSOS01000090">
    <property type="protein sequence ID" value="GLR68560.1"/>
    <property type="molecule type" value="Genomic_DNA"/>
</dbReference>
<accession>A0ABQ6A7X7</accession>
<sequence length="133" mass="14992">MSPQEIIFRFYELVGQGDMAGAEAMIHPEFAGEEAVSLPYGGTYKGLEGWHRLLASVGSVFTEFVPTVKYALTDDTGTRVIVMVDLTGRSIKTGERFETSLLELWELRDGLISLVRPYYWDTHLLRRVSGMEN</sequence>
<gene>
    <name evidence="2" type="ORF">GCM10010909_32410</name>
</gene>
<protein>
    <recommendedName>
        <fullName evidence="1">SnoaL-like domain-containing protein</fullName>
    </recommendedName>
</protein>
<reference evidence="3" key="1">
    <citation type="journal article" date="2019" name="Int. J. Syst. Evol. Microbiol.">
        <title>The Global Catalogue of Microorganisms (GCM) 10K type strain sequencing project: providing services to taxonomists for standard genome sequencing and annotation.</title>
        <authorList>
            <consortium name="The Broad Institute Genomics Platform"/>
            <consortium name="The Broad Institute Genome Sequencing Center for Infectious Disease"/>
            <person name="Wu L."/>
            <person name="Ma J."/>
        </authorList>
    </citation>
    <scope>NUCLEOTIDE SEQUENCE [LARGE SCALE GENOMIC DNA]</scope>
    <source>
        <strain evidence="3">NBRC 112502</strain>
    </source>
</reference>
<dbReference type="PANTHER" id="PTHR41252:SF1">
    <property type="entry name" value="BLR2505 PROTEIN"/>
    <property type="match status" value="1"/>
</dbReference>
<evidence type="ECO:0000259" key="1">
    <source>
        <dbReference type="Pfam" id="PF12680"/>
    </source>
</evidence>
<feature type="domain" description="SnoaL-like" evidence="1">
    <location>
        <begin position="9"/>
        <end position="113"/>
    </location>
</feature>
<comment type="caution">
    <text evidence="2">The sequence shown here is derived from an EMBL/GenBank/DDBJ whole genome shotgun (WGS) entry which is preliminary data.</text>
</comment>
<dbReference type="Gene3D" id="3.10.450.50">
    <property type="match status" value="1"/>
</dbReference>
<proteinExistence type="predicted"/>
<dbReference type="InterPro" id="IPR032710">
    <property type="entry name" value="NTF2-like_dom_sf"/>
</dbReference>
<dbReference type="Proteomes" id="UP001156641">
    <property type="component" value="Unassembled WGS sequence"/>
</dbReference>
<dbReference type="InterPro" id="IPR037401">
    <property type="entry name" value="SnoaL-like"/>
</dbReference>
<organism evidence="2 3">
    <name type="scientific">Acidocella aquatica</name>
    <dbReference type="NCBI Taxonomy" id="1922313"/>
    <lineage>
        <taxon>Bacteria</taxon>
        <taxon>Pseudomonadati</taxon>
        <taxon>Pseudomonadota</taxon>
        <taxon>Alphaproteobacteria</taxon>
        <taxon>Acetobacterales</taxon>
        <taxon>Acidocellaceae</taxon>
        <taxon>Acidocella</taxon>
    </lineage>
</organism>
<evidence type="ECO:0000313" key="3">
    <source>
        <dbReference type="Proteomes" id="UP001156641"/>
    </source>
</evidence>
<dbReference type="RefSeq" id="WP_284259405.1">
    <property type="nucleotide sequence ID" value="NZ_BSOS01000090.1"/>
</dbReference>
<dbReference type="PANTHER" id="PTHR41252">
    <property type="entry name" value="BLR2505 PROTEIN"/>
    <property type="match status" value="1"/>
</dbReference>
<dbReference type="SUPFAM" id="SSF54427">
    <property type="entry name" value="NTF2-like"/>
    <property type="match status" value="1"/>
</dbReference>
<evidence type="ECO:0000313" key="2">
    <source>
        <dbReference type="EMBL" id="GLR68560.1"/>
    </source>
</evidence>
<dbReference type="Pfam" id="PF12680">
    <property type="entry name" value="SnoaL_2"/>
    <property type="match status" value="1"/>
</dbReference>